<protein>
    <submittedName>
        <fullName evidence="2">Uncharacterized protein</fullName>
    </submittedName>
</protein>
<gene>
    <name evidence="2" type="ORF">KS407_04150</name>
</gene>
<evidence type="ECO:0000313" key="2">
    <source>
        <dbReference type="EMBL" id="MBU9720637.1"/>
    </source>
</evidence>
<keyword evidence="1" id="KW-0175">Coiled coil</keyword>
<proteinExistence type="predicted"/>
<comment type="caution">
    <text evidence="2">The sequence shown here is derived from an EMBL/GenBank/DDBJ whole genome shotgun (WGS) entry which is preliminary data.</text>
</comment>
<dbReference type="Proteomes" id="UP000790580">
    <property type="component" value="Unassembled WGS sequence"/>
</dbReference>
<accession>A0ABS6JQT5</accession>
<sequence length="252" mass="30093">MRNVFFKAVPGLFRKKKHIETDNQTVFYNNKVMDSINKLQQTNGQIVDNILRLNRSTNYISSKTTDLHEMINDVKFEQEEELARVFEHLDGLTEKQLDELQQVHKELNMVQQKQQDKFVRNFKEIENSLKHFKSKQETNNIDMKNEHEILIVSLERLFNRIDDLQEKHTSEMEQIINKLEKTQQGIDEQSDIHLEHNKLNADLLYKLREHHFEFESTSTKEHENIQHLLSELRKEVSSLKNVLTKDESILNR</sequence>
<keyword evidence="3" id="KW-1185">Reference proteome</keyword>
<evidence type="ECO:0000313" key="3">
    <source>
        <dbReference type="Proteomes" id="UP000790580"/>
    </source>
</evidence>
<evidence type="ECO:0000256" key="1">
    <source>
        <dbReference type="SAM" id="Coils"/>
    </source>
</evidence>
<dbReference type="RefSeq" id="WP_088075325.1">
    <property type="nucleotide sequence ID" value="NZ_JAHQCR010000020.1"/>
</dbReference>
<dbReference type="EMBL" id="JAHQCR010000020">
    <property type="protein sequence ID" value="MBU9720637.1"/>
    <property type="molecule type" value="Genomic_DNA"/>
</dbReference>
<feature type="coiled-coil region" evidence="1">
    <location>
        <begin position="147"/>
        <end position="174"/>
    </location>
</feature>
<name>A0ABS6JQT5_9BACI</name>
<reference evidence="2 3" key="1">
    <citation type="submission" date="2021-06" db="EMBL/GenBank/DDBJ databases">
        <title>Bacillus sp. RD4P76, an endophyte from a halophyte.</title>
        <authorList>
            <person name="Sun J.-Q."/>
        </authorList>
    </citation>
    <scope>NUCLEOTIDE SEQUENCE [LARGE SCALE GENOMIC DNA]</scope>
    <source>
        <strain evidence="2 3">JCM 17098</strain>
    </source>
</reference>
<organism evidence="2 3">
    <name type="scientific">Evansella alkalicola</name>
    <dbReference type="NCBI Taxonomy" id="745819"/>
    <lineage>
        <taxon>Bacteria</taxon>
        <taxon>Bacillati</taxon>
        <taxon>Bacillota</taxon>
        <taxon>Bacilli</taxon>
        <taxon>Bacillales</taxon>
        <taxon>Bacillaceae</taxon>
        <taxon>Evansella</taxon>
    </lineage>
</organism>